<organism evidence="3 4">
    <name type="scientific">Chishuiella changwenlii</name>
    <dbReference type="NCBI Taxonomy" id="1434701"/>
    <lineage>
        <taxon>Bacteria</taxon>
        <taxon>Pseudomonadati</taxon>
        <taxon>Bacteroidota</taxon>
        <taxon>Flavobacteriia</taxon>
        <taxon>Flavobacteriales</taxon>
        <taxon>Weeksellaceae</taxon>
        <taxon>Chishuiella</taxon>
    </lineage>
</organism>
<evidence type="ECO:0000313" key="5">
    <source>
        <dbReference type="Proteomes" id="UP000650994"/>
    </source>
</evidence>
<protein>
    <submittedName>
        <fullName evidence="3">Uncharacterized protein</fullName>
    </submittedName>
</protein>
<evidence type="ECO:0000313" key="3">
    <source>
        <dbReference type="EMBL" id="SHK97787.1"/>
    </source>
</evidence>
<name>A0A1M6WVM3_9FLAO</name>
<keyword evidence="1" id="KW-0812">Transmembrane</keyword>
<evidence type="ECO:0000313" key="4">
    <source>
        <dbReference type="Proteomes" id="UP000184120"/>
    </source>
</evidence>
<reference evidence="2" key="5">
    <citation type="submission" date="2024-05" db="EMBL/GenBank/DDBJ databases">
        <authorList>
            <person name="Sun Q."/>
            <person name="Zhou Y."/>
        </authorList>
    </citation>
    <scope>NUCLEOTIDE SEQUENCE</scope>
    <source>
        <strain evidence="2">CGMCC 1.12707</strain>
    </source>
</reference>
<dbReference type="Proteomes" id="UP000184120">
    <property type="component" value="Unassembled WGS sequence"/>
</dbReference>
<accession>A0A1M6WVM3</accession>
<evidence type="ECO:0000313" key="2">
    <source>
        <dbReference type="EMBL" id="GGE98972.1"/>
    </source>
</evidence>
<dbReference type="RefSeq" id="WP_072930903.1">
    <property type="nucleotide sequence ID" value="NZ_BMFL01000009.1"/>
</dbReference>
<sequence length="199" mass="23091">MDKYSFEIFIPAKPKRDTMKFVKVVLSFLAVSVISFVMLELEIFKNKTYYYIFVGVLATLVAYLNGYFKKPTNDLKGGFDGKLTFSNDGIAINNDFYSVKDLYSILIDNDDYKGKKIKEFGEFDHPEGSNGVDNLLTLKTKANKFIEVYFLQKTSTEFNKIESILINYYKQNLLTEEDLVSILKYKSDSDKMELNRKLR</sequence>
<dbReference type="EMBL" id="FRBH01000005">
    <property type="protein sequence ID" value="SHK97787.1"/>
    <property type="molecule type" value="Genomic_DNA"/>
</dbReference>
<feature type="transmembrane region" description="Helical" evidence="1">
    <location>
        <begin position="21"/>
        <end position="43"/>
    </location>
</feature>
<dbReference type="EMBL" id="BMFL01000009">
    <property type="protein sequence ID" value="GGE98972.1"/>
    <property type="molecule type" value="Genomic_DNA"/>
</dbReference>
<keyword evidence="5" id="KW-1185">Reference proteome</keyword>
<evidence type="ECO:0000256" key="1">
    <source>
        <dbReference type="SAM" id="Phobius"/>
    </source>
</evidence>
<dbReference type="STRING" id="1434701.SAMN05443634_1057"/>
<keyword evidence="1" id="KW-0472">Membrane</keyword>
<proteinExistence type="predicted"/>
<reference evidence="5" key="4">
    <citation type="journal article" date="2019" name="Int. J. Syst. Evol. Microbiol.">
        <title>The Global Catalogue of Microorganisms (GCM) 10K type strain sequencing project: providing services to taxonomists for standard genome sequencing and annotation.</title>
        <authorList>
            <consortium name="The Broad Institute Genomics Platform"/>
            <consortium name="The Broad Institute Genome Sequencing Center for Infectious Disease"/>
            <person name="Wu L."/>
            <person name="Ma J."/>
        </authorList>
    </citation>
    <scope>NUCLEOTIDE SEQUENCE [LARGE SCALE GENOMIC DNA]</scope>
    <source>
        <strain evidence="5">CGMCC 1.12707</strain>
    </source>
</reference>
<dbReference type="OrthoDB" id="1351456at2"/>
<reference evidence="4" key="2">
    <citation type="submission" date="2016-11" db="EMBL/GenBank/DDBJ databases">
        <authorList>
            <person name="Varghese N."/>
            <person name="Submissions S."/>
        </authorList>
    </citation>
    <scope>NUCLEOTIDE SEQUENCE [LARGE SCALE GENOMIC DNA]</scope>
    <source>
        <strain evidence="4">DSM 27989</strain>
    </source>
</reference>
<dbReference type="Proteomes" id="UP000650994">
    <property type="component" value="Unassembled WGS sequence"/>
</dbReference>
<gene>
    <name evidence="2" type="ORF">GCM10010984_15690</name>
    <name evidence="3" type="ORF">SAMN05443634_1057</name>
</gene>
<dbReference type="AlphaFoldDB" id="A0A1M6WVM3"/>
<keyword evidence="1" id="KW-1133">Transmembrane helix</keyword>
<feature type="transmembrane region" description="Helical" evidence="1">
    <location>
        <begin position="49"/>
        <end position="68"/>
    </location>
</feature>
<reference evidence="3" key="3">
    <citation type="submission" date="2016-11" db="EMBL/GenBank/DDBJ databases">
        <authorList>
            <person name="Jaros S."/>
            <person name="Januszkiewicz K."/>
            <person name="Wedrychowicz H."/>
        </authorList>
    </citation>
    <scope>NUCLEOTIDE SEQUENCE [LARGE SCALE GENOMIC DNA]</scope>
    <source>
        <strain evidence="3">DSM 27989</strain>
    </source>
</reference>
<reference evidence="2" key="1">
    <citation type="journal article" date="2014" name="Int. J. Syst. Evol. Microbiol.">
        <title>Complete genome of a new Firmicutes species belonging to the dominant human colonic microbiota ('Ruminococcus bicirculans') reveals two chromosomes and a selective capacity to utilize plant glucans.</title>
        <authorList>
            <consortium name="NISC Comparative Sequencing Program"/>
            <person name="Wegmann U."/>
            <person name="Louis P."/>
            <person name="Goesmann A."/>
            <person name="Henrissat B."/>
            <person name="Duncan S.H."/>
            <person name="Flint H.J."/>
        </authorList>
    </citation>
    <scope>NUCLEOTIDE SEQUENCE</scope>
    <source>
        <strain evidence="2">CGMCC 1.12707</strain>
    </source>
</reference>